<dbReference type="EMBL" id="BMAR01000015">
    <property type="protein sequence ID" value="GFR46623.1"/>
    <property type="molecule type" value="Genomic_DNA"/>
</dbReference>
<evidence type="ECO:0000313" key="2">
    <source>
        <dbReference type="EMBL" id="GFR46623.1"/>
    </source>
</evidence>
<dbReference type="PANTHER" id="PTHR15708">
    <property type="entry name" value="ACTIN BUNDLING/MISSING IN METASTASIS-RELATED"/>
    <property type="match status" value="1"/>
</dbReference>
<dbReference type="GO" id="GO:0030031">
    <property type="term" value="P:cell projection assembly"/>
    <property type="evidence" value="ECO:0007669"/>
    <property type="project" value="TreeGrafter"/>
</dbReference>
<dbReference type="GO" id="GO:0061024">
    <property type="term" value="P:membrane organization"/>
    <property type="evidence" value="ECO:0007669"/>
    <property type="project" value="TreeGrafter"/>
</dbReference>
<evidence type="ECO:0008006" key="4">
    <source>
        <dbReference type="Google" id="ProtNLM"/>
    </source>
</evidence>
<comment type="caution">
    <text evidence="2">The sequence shown here is derived from an EMBL/GenBank/DDBJ whole genome shotgun (WGS) entry which is preliminary data.</text>
</comment>
<feature type="region of interest" description="Disordered" evidence="1">
    <location>
        <begin position="61"/>
        <end position="97"/>
    </location>
</feature>
<name>A0AAD3HMZ1_9CHLO</name>
<feature type="compositionally biased region" description="Low complexity" evidence="1">
    <location>
        <begin position="892"/>
        <end position="901"/>
    </location>
</feature>
<feature type="compositionally biased region" description="Low complexity" evidence="1">
    <location>
        <begin position="908"/>
        <end position="934"/>
    </location>
</feature>
<feature type="compositionally biased region" description="Low complexity" evidence="1">
    <location>
        <begin position="562"/>
        <end position="578"/>
    </location>
</feature>
<feature type="compositionally biased region" description="Basic and acidic residues" evidence="1">
    <location>
        <begin position="730"/>
        <end position="740"/>
    </location>
</feature>
<proteinExistence type="predicted"/>
<dbReference type="GO" id="GO:0003779">
    <property type="term" value="F:actin binding"/>
    <property type="evidence" value="ECO:0007669"/>
    <property type="project" value="InterPro"/>
</dbReference>
<dbReference type="GO" id="GO:0009898">
    <property type="term" value="C:cytoplasmic side of plasma membrane"/>
    <property type="evidence" value="ECO:0007669"/>
    <property type="project" value="TreeGrafter"/>
</dbReference>
<feature type="compositionally biased region" description="Pro residues" evidence="1">
    <location>
        <begin position="587"/>
        <end position="602"/>
    </location>
</feature>
<dbReference type="InterPro" id="IPR015797">
    <property type="entry name" value="NUDIX_hydrolase-like_dom_sf"/>
</dbReference>
<feature type="compositionally biased region" description="Basic and acidic residues" evidence="1">
    <location>
        <begin position="440"/>
        <end position="452"/>
    </location>
</feature>
<sequence length="1072" mass="114007">MWGNLPTDMLRKQIAPGSHAGIAARGTPALNFTSNLLSAVGFMRSPTLAFRDDAYTTTSASSVATPVRPLSSRSDTAEHLGSSRHRNADKAAAGFGSGSKRPWRISDAPRDKLGSVFGWRTCYERINHYAAAGVIPFAYNNKERELYVLMSIQRESKGKIKDGLVYTLLGGKVANSDCNDARRTAAREAYEETHRLLRLPEVLSVLGGAAQAYGETLTAASALAPSSPTASTSSPQRQDAKGVQPAGCRGEEADAAVRGPGNSLAQASSTDSSSRSSRSGAVGYVSREGGSASRTGRSSGESRSGSSNAAVAQGGGEGPCTPYEHFPGGRYVAFALHLPDAWRLPQQFEAKIKAKDTHPEADKAVGLEWVSLKRLRQLRDSSELYQASTGAVILGHPFTMSMLRSSPSRSVGVFDWLYLLREHLRAWHARKEGPAAAAGSKEEVVKRQEGPGKGRGGGGEQGLSEVGVWGREVQQKWERKTEAVEATAATAAAKEQANVDAWTVASSPRGFEAQAGQGKGAAVSLPSKPSTTDSRGEAKSEVEAAAATVKQHPPQSLGDVLAAQAAAARRQGATPAAADGGRQRQYRPPPPMLNVPPPPPPQSSGLTTPSPPTVERGQAAGTSSSGRWPTRPPPPQRPGTPQSPPAAAAARQSPPAPLLQNLAMSLESKAALKQPSRSTQVSHQERGPPQQQQQQQKRQQQQQQQQQRGGQQQQRGGQEQSRTRGLGPHDPLRGERDQQRRRQQQQQRQSLHTLSHATAEATLEPSAASPQLPSAPLPSGLASPHDSEPRYYYRVWRKDGSSELREEQQPRPGMTVLSRQPQPAEEPRSHHPSPTPPSSPQSQSQPQPQTLVGIQGLEPPPPRHQLVSSAPPAAQQRRCSEWQPPAHPLPVQPTSSSSPQSAGGGDAGWEAEAVITSSTAVGSSASGASLDPTATPSPPMPSPSPATPPTTPAHAHAAQQQPPQQHQSQQLQSQQHQSQQPQHLPPHQLHPHPPTTSTPRDPTGTDQSSSSSSHSLHQGPDQGPQVPPPPPPLSYTVWYRDGSPVRFEGCGVRRPQATVLKANPNAARMGRS</sequence>
<protein>
    <recommendedName>
        <fullName evidence="4">Nudix hydrolase domain-containing protein</fullName>
    </recommendedName>
</protein>
<keyword evidence="3" id="KW-1185">Reference proteome</keyword>
<feature type="compositionally biased region" description="Low complexity" evidence="1">
    <location>
        <begin position="286"/>
        <end position="307"/>
    </location>
</feature>
<feature type="compositionally biased region" description="Pro residues" evidence="1">
    <location>
        <begin position="935"/>
        <end position="951"/>
    </location>
</feature>
<feature type="compositionally biased region" description="Pro residues" evidence="1">
    <location>
        <begin position="630"/>
        <end position="644"/>
    </location>
</feature>
<feature type="region of interest" description="Disordered" evidence="1">
    <location>
        <begin position="224"/>
        <end position="321"/>
    </location>
</feature>
<dbReference type="GO" id="GO:0005543">
    <property type="term" value="F:phospholipid binding"/>
    <property type="evidence" value="ECO:0007669"/>
    <property type="project" value="TreeGrafter"/>
</dbReference>
<dbReference type="AlphaFoldDB" id="A0AAD3HMZ1"/>
<dbReference type="Proteomes" id="UP001054857">
    <property type="component" value="Unassembled WGS sequence"/>
</dbReference>
<reference evidence="2 3" key="1">
    <citation type="journal article" date="2021" name="Sci. Rep.">
        <title>Genome sequencing of the multicellular alga Astrephomene provides insights into convergent evolution of germ-soma differentiation.</title>
        <authorList>
            <person name="Yamashita S."/>
            <person name="Yamamoto K."/>
            <person name="Matsuzaki R."/>
            <person name="Suzuki S."/>
            <person name="Yamaguchi H."/>
            <person name="Hirooka S."/>
            <person name="Minakuchi Y."/>
            <person name="Miyagishima S."/>
            <person name="Kawachi M."/>
            <person name="Toyoda A."/>
            <person name="Nozaki H."/>
        </authorList>
    </citation>
    <scope>NUCLEOTIDE SEQUENCE [LARGE SCALE GENOMIC DNA]</scope>
    <source>
        <strain evidence="2 3">NIES-4017</strain>
    </source>
</reference>
<dbReference type="GO" id="GO:0015629">
    <property type="term" value="C:actin cytoskeleton"/>
    <property type="evidence" value="ECO:0007669"/>
    <property type="project" value="TreeGrafter"/>
</dbReference>
<feature type="compositionally biased region" description="Basic and acidic residues" evidence="1">
    <location>
        <begin position="785"/>
        <end position="809"/>
    </location>
</feature>
<evidence type="ECO:0000256" key="1">
    <source>
        <dbReference type="SAM" id="MobiDB-lite"/>
    </source>
</evidence>
<feature type="compositionally biased region" description="Low complexity" evidence="1">
    <location>
        <begin position="952"/>
        <end position="987"/>
    </location>
</feature>
<feature type="compositionally biased region" description="Low complexity" evidence="1">
    <location>
        <begin position="1008"/>
        <end position="1024"/>
    </location>
</feature>
<dbReference type="PANTHER" id="PTHR15708:SF4">
    <property type="entry name" value="FI21477P1-RELATED"/>
    <property type="match status" value="1"/>
</dbReference>
<feature type="compositionally biased region" description="Low complexity" evidence="1">
    <location>
        <begin position="840"/>
        <end position="850"/>
    </location>
</feature>
<feature type="compositionally biased region" description="Low complexity" evidence="1">
    <location>
        <begin position="224"/>
        <end position="235"/>
    </location>
</feature>
<gene>
    <name evidence="2" type="ORF">Agub_g8228</name>
</gene>
<organism evidence="2 3">
    <name type="scientific">Astrephomene gubernaculifera</name>
    <dbReference type="NCBI Taxonomy" id="47775"/>
    <lineage>
        <taxon>Eukaryota</taxon>
        <taxon>Viridiplantae</taxon>
        <taxon>Chlorophyta</taxon>
        <taxon>core chlorophytes</taxon>
        <taxon>Chlorophyceae</taxon>
        <taxon>CS clade</taxon>
        <taxon>Chlamydomonadales</taxon>
        <taxon>Astrephomenaceae</taxon>
        <taxon>Astrephomene</taxon>
    </lineage>
</organism>
<feature type="region of interest" description="Disordered" evidence="1">
    <location>
        <begin position="433"/>
        <end position="467"/>
    </location>
</feature>
<feature type="compositionally biased region" description="Low complexity" evidence="1">
    <location>
        <begin position="687"/>
        <end position="720"/>
    </location>
</feature>
<evidence type="ECO:0000313" key="3">
    <source>
        <dbReference type="Proteomes" id="UP001054857"/>
    </source>
</evidence>
<feature type="compositionally biased region" description="Low complexity" evidence="1">
    <location>
        <begin position="763"/>
        <end position="784"/>
    </location>
</feature>
<feature type="compositionally biased region" description="Low complexity" evidence="1">
    <location>
        <begin position="268"/>
        <end position="279"/>
    </location>
</feature>
<dbReference type="InterPro" id="IPR030127">
    <property type="entry name" value="MTSS1/MTSS2"/>
</dbReference>
<accession>A0AAD3HMZ1</accession>
<dbReference type="SUPFAM" id="SSF55811">
    <property type="entry name" value="Nudix"/>
    <property type="match status" value="1"/>
</dbReference>
<feature type="region of interest" description="Disordered" evidence="1">
    <location>
        <begin position="511"/>
        <end position="1039"/>
    </location>
</feature>